<evidence type="ECO:0000256" key="2">
    <source>
        <dbReference type="ARBA" id="ARBA00022448"/>
    </source>
</evidence>
<dbReference type="InterPro" id="IPR047196">
    <property type="entry name" value="YidC_ALB_C"/>
</dbReference>
<keyword evidence="14" id="KW-1185">Reference proteome</keyword>
<reference evidence="14" key="1">
    <citation type="submission" date="2008-04" db="EMBL/GenBank/DDBJ databases">
        <title>Complete sequence of chromosome of Nostoc punctiforme ATCC 29133.</title>
        <authorList>
            <consortium name="US DOE Joint Genome Institute"/>
            <person name="Copeland A."/>
            <person name="Lucas S."/>
            <person name="Lapidus A."/>
            <person name="Glavina del Rio T."/>
            <person name="Dalin E."/>
            <person name="Tice H."/>
            <person name="Pitluck S."/>
            <person name="Chain P."/>
            <person name="Malfatti S."/>
            <person name="Shin M."/>
            <person name="Vergez L."/>
            <person name="Schmutz J."/>
            <person name="Larimer F."/>
            <person name="Land M."/>
            <person name="Hauser L."/>
            <person name="Kyrpides N."/>
            <person name="Kim E."/>
            <person name="Meeks J.C."/>
            <person name="Elhai J."/>
            <person name="Campbell E.L."/>
            <person name="Thiel T."/>
            <person name="Longmire J."/>
            <person name="Potts M."/>
            <person name="Atlas R."/>
        </authorList>
    </citation>
    <scope>NUCLEOTIDE SEQUENCE [LARGE SCALE GENOMIC DNA]</scope>
    <source>
        <strain evidence="14">ATCC 29133 / PCC 73102</strain>
    </source>
</reference>
<dbReference type="OrthoDB" id="9780552at2"/>
<evidence type="ECO:0000256" key="7">
    <source>
        <dbReference type="ARBA" id="ARBA00023136"/>
    </source>
</evidence>
<dbReference type="eggNOG" id="COG0706">
    <property type="taxonomic scope" value="Bacteria"/>
</dbReference>
<dbReference type="PhylomeDB" id="B2J0Q3"/>
<evidence type="ECO:0000256" key="4">
    <source>
        <dbReference type="ARBA" id="ARBA00022692"/>
    </source>
</evidence>
<dbReference type="AlphaFoldDB" id="B2J0Q3"/>
<feature type="transmembrane region" description="Helical" evidence="11">
    <location>
        <begin position="307"/>
        <end position="332"/>
    </location>
</feature>
<dbReference type="STRING" id="63737.Npun_R1585"/>
<dbReference type="GO" id="GO:0015031">
    <property type="term" value="P:protein transport"/>
    <property type="evidence" value="ECO:0007669"/>
    <property type="project" value="UniProtKB-KW"/>
</dbReference>
<feature type="transmembrane region" description="Helical" evidence="11">
    <location>
        <begin position="20"/>
        <end position="45"/>
    </location>
</feature>
<comment type="similarity">
    <text evidence="9">Belongs to the OXA1/ALB3/YidC family.</text>
</comment>
<dbReference type="PANTHER" id="PTHR12428">
    <property type="entry name" value="OXA1"/>
    <property type="match status" value="1"/>
</dbReference>
<comment type="subcellular location">
    <subcellularLocation>
        <location evidence="1">Cell inner membrane</location>
        <topology evidence="1">Multi-pass membrane protein</topology>
    </subcellularLocation>
    <subcellularLocation>
        <location evidence="9">Membrane</location>
        <topology evidence="9">Multi-pass membrane protein</topology>
    </subcellularLocation>
</comment>
<feature type="domain" description="Membrane insertase YidC/Oxa/ALB C-terminal" evidence="12">
    <location>
        <begin position="27"/>
        <end position="341"/>
    </location>
</feature>
<keyword evidence="7 11" id="KW-0472">Membrane</keyword>
<keyword evidence="5" id="KW-0653">Protein transport</keyword>
<protein>
    <submittedName>
        <fullName evidence="13">60 kDa inner membrane insertion protein</fullName>
    </submittedName>
</protein>
<dbReference type="InterPro" id="IPR028055">
    <property type="entry name" value="YidC/Oxa/ALB_C"/>
</dbReference>
<dbReference type="HOGENOM" id="CLU_038573_0_0_3"/>
<evidence type="ECO:0000256" key="8">
    <source>
        <dbReference type="ARBA" id="ARBA00023186"/>
    </source>
</evidence>
<evidence type="ECO:0000256" key="3">
    <source>
        <dbReference type="ARBA" id="ARBA00022475"/>
    </source>
</evidence>
<sequence length="383" mass="42151">MDFGIGFLSNNVMLPIIDFFYGIVPSYGLAIVALTLIVRFALYPLSAGSIRNMRKMRIVQPLMQKRMAEIKERYKDEPQKQQEEMVNVQKEFGNPLAGCFPLLVQMPVLLALFATLRGSPFASANYSVNLQILPAEQIEQIQPQAFATAPQNIYVADGEHVKVAAILPSGNKLAVGEQTKIQYQTVEGKPFQVLLAEHPENKLTPDWKVTKGEDRIKIDADGNVEALQPGEVSIQGTIPGLAAEKGFLFIDALGRVGAQDADGTIHWDIVAMIVFFGISLYVSQMLSGQNSSGGNPQQDTVNKITPVIFSGMFLFFPLPAGVLMYMVIGNIFQTAQTYLLSREPLPEELQKIVETQEKETTVIEQKALPFEPKSSKKKATGGS</sequence>
<dbReference type="EnsemblBacteria" id="ACC80270">
    <property type="protein sequence ID" value="ACC80270"/>
    <property type="gene ID" value="Npun_R1585"/>
</dbReference>
<evidence type="ECO:0000259" key="12">
    <source>
        <dbReference type="Pfam" id="PF02096"/>
    </source>
</evidence>
<keyword evidence="6 11" id="KW-1133">Transmembrane helix</keyword>
<dbReference type="PANTHER" id="PTHR12428:SF65">
    <property type="entry name" value="CYTOCHROME C OXIDASE ASSEMBLY PROTEIN COX18, MITOCHONDRIAL"/>
    <property type="match status" value="1"/>
</dbReference>
<dbReference type="NCBIfam" id="NF002734">
    <property type="entry name" value="PRK02654.1"/>
    <property type="match status" value="1"/>
</dbReference>
<dbReference type="InterPro" id="IPR001708">
    <property type="entry name" value="YidC/ALB3/OXA1/COX18"/>
</dbReference>
<keyword evidence="3" id="KW-1003">Cell membrane</keyword>
<dbReference type="GO" id="GO:0032977">
    <property type="term" value="F:membrane insertase activity"/>
    <property type="evidence" value="ECO:0007669"/>
    <property type="project" value="InterPro"/>
</dbReference>
<keyword evidence="2" id="KW-0813">Transport</keyword>
<dbReference type="GO" id="GO:0051205">
    <property type="term" value="P:protein insertion into membrane"/>
    <property type="evidence" value="ECO:0007669"/>
    <property type="project" value="TreeGrafter"/>
</dbReference>
<gene>
    <name evidence="13" type="ordered locus">Npun_R1585</name>
</gene>
<feature type="transmembrane region" description="Helical" evidence="11">
    <location>
        <begin position="265"/>
        <end position="287"/>
    </location>
</feature>
<keyword evidence="4 9" id="KW-0812">Transmembrane</keyword>
<keyword evidence="8" id="KW-0143">Chaperone</keyword>
<feature type="region of interest" description="Disordered" evidence="10">
    <location>
        <begin position="364"/>
        <end position="383"/>
    </location>
</feature>
<dbReference type="EMBL" id="CP001037">
    <property type="protein sequence ID" value="ACC80270.1"/>
    <property type="molecule type" value="Genomic_DNA"/>
</dbReference>
<dbReference type="Proteomes" id="UP000001191">
    <property type="component" value="Chromosome"/>
</dbReference>
<accession>B2J0Q3</accession>
<evidence type="ECO:0000313" key="14">
    <source>
        <dbReference type="Proteomes" id="UP000001191"/>
    </source>
</evidence>
<dbReference type="Pfam" id="PF02096">
    <property type="entry name" value="60KD_IMP"/>
    <property type="match status" value="1"/>
</dbReference>
<proteinExistence type="inferred from homology"/>
<dbReference type="KEGG" id="npu:Npun_R1585"/>
<evidence type="ECO:0000313" key="13">
    <source>
        <dbReference type="EMBL" id="ACC80270.1"/>
    </source>
</evidence>
<dbReference type="CDD" id="cd20070">
    <property type="entry name" value="5TM_YidC_Alb3"/>
    <property type="match status" value="1"/>
</dbReference>
<evidence type="ECO:0000256" key="9">
    <source>
        <dbReference type="RuleBase" id="RU003945"/>
    </source>
</evidence>
<evidence type="ECO:0000256" key="5">
    <source>
        <dbReference type="ARBA" id="ARBA00022927"/>
    </source>
</evidence>
<evidence type="ECO:0000256" key="10">
    <source>
        <dbReference type="SAM" id="MobiDB-lite"/>
    </source>
</evidence>
<organism evidence="13 14">
    <name type="scientific">Nostoc punctiforme (strain ATCC 29133 / PCC 73102)</name>
    <dbReference type="NCBI Taxonomy" id="63737"/>
    <lineage>
        <taxon>Bacteria</taxon>
        <taxon>Bacillati</taxon>
        <taxon>Cyanobacteriota</taxon>
        <taxon>Cyanophyceae</taxon>
        <taxon>Nostocales</taxon>
        <taxon>Nostocaceae</taxon>
        <taxon>Nostoc</taxon>
    </lineage>
</organism>
<dbReference type="RefSeq" id="WP_012408288.1">
    <property type="nucleotide sequence ID" value="NC_010628.1"/>
</dbReference>
<dbReference type="NCBIfam" id="TIGR03592">
    <property type="entry name" value="yidC_oxa1_cterm"/>
    <property type="match status" value="1"/>
</dbReference>
<reference evidence="13 14" key="2">
    <citation type="journal article" date="2013" name="Plant Physiol.">
        <title>A Nostoc punctiforme Sugar Transporter Necessary to Establish a Cyanobacterium-Plant Symbiosis.</title>
        <authorList>
            <person name="Ekman M."/>
            <person name="Picossi S."/>
            <person name="Campbell E.L."/>
            <person name="Meeks J.C."/>
            <person name="Flores E."/>
        </authorList>
    </citation>
    <scope>NUCLEOTIDE SEQUENCE [LARGE SCALE GENOMIC DNA]</scope>
    <source>
        <strain evidence="14">ATCC 29133 / PCC 73102</strain>
    </source>
</reference>
<evidence type="ECO:0000256" key="1">
    <source>
        <dbReference type="ARBA" id="ARBA00004429"/>
    </source>
</evidence>
<evidence type="ECO:0000256" key="11">
    <source>
        <dbReference type="SAM" id="Phobius"/>
    </source>
</evidence>
<name>B2J0Q3_NOSP7</name>
<evidence type="ECO:0000256" key="6">
    <source>
        <dbReference type="ARBA" id="ARBA00022989"/>
    </source>
</evidence>
<dbReference type="GO" id="GO:0005886">
    <property type="term" value="C:plasma membrane"/>
    <property type="evidence" value="ECO:0007669"/>
    <property type="project" value="UniProtKB-SubCell"/>
</dbReference>